<dbReference type="Proteomes" id="UP000663193">
    <property type="component" value="Chromosome 7"/>
</dbReference>
<keyword evidence="1" id="KW-0812">Transmembrane</keyword>
<dbReference type="AlphaFoldDB" id="A0A7U2F1V0"/>
<evidence type="ECO:0000313" key="3">
    <source>
        <dbReference type="Proteomes" id="UP000663193"/>
    </source>
</evidence>
<keyword evidence="1" id="KW-0472">Membrane</keyword>
<dbReference type="VEuPathDB" id="FungiDB:JI435_410260"/>
<evidence type="ECO:0000313" key="2">
    <source>
        <dbReference type="EMBL" id="QRC97196.1"/>
    </source>
</evidence>
<keyword evidence="1" id="KW-1133">Transmembrane helix</keyword>
<name>A0A7U2F1V0_PHANO</name>
<feature type="transmembrane region" description="Helical" evidence="1">
    <location>
        <begin position="37"/>
        <end position="61"/>
    </location>
</feature>
<sequence length="62" mass="6764">MHPPATLPHRTLTQSDGEPIMNVCTLLSSWTPLITEFGLLFLLLLLLLLCSAVALSLLYVAT</sequence>
<gene>
    <name evidence="2" type="ORF">JI435_410260</name>
</gene>
<proteinExistence type="predicted"/>
<dbReference type="EMBL" id="CP069029">
    <property type="protein sequence ID" value="QRC97196.1"/>
    <property type="molecule type" value="Genomic_DNA"/>
</dbReference>
<keyword evidence="3" id="KW-1185">Reference proteome</keyword>
<evidence type="ECO:0000256" key="1">
    <source>
        <dbReference type="SAM" id="Phobius"/>
    </source>
</evidence>
<accession>A0A7U2F1V0</accession>
<organism evidence="2 3">
    <name type="scientific">Phaeosphaeria nodorum (strain SN15 / ATCC MYA-4574 / FGSC 10173)</name>
    <name type="common">Glume blotch fungus</name>
    <name type="synonym">Parastagonospora nodorum</name>
    <dbReference type="NCBI Taxonomy" id="321614"/>
    <lineage>
        <taxon>Eukaryota</taxon>
        <taxon>Fungi</taxon>
        <taxon>Dikarya</taxon>
        <taxon>Ascomycota</taxon>
        <taxon>Pezizomycotina</taxon>
        <taxon>Dothideomycetes</taxon>
        <taxon>Pleosporomycetidae</taxon>
        <taxon>Pleosporales</taxon>
        <taxon>Pleosporineae</taxon>
        <taxon>Phaeosphaeriaceae</taxon>
        <taxon>Parastagonospora</taxon>
    </lineage>
</organism>
<protein>
    <submittedName>
        <fullName evidence="2">Uncharacterized protein</fullName>
    </submittedName>
</protein>
<reference evidence="3" key="1">
    <citation type="journal article" date="2021" name="BMC Genomics">
        <title>Chromosome-level genome assembly and manually-curated proteome of model necrotroph Parastagonospora nodorum Sn15 reveals a genome-wide trove of candidate effector homologs, and redundancy of virulence-related functions within an accessory chromosome.</title>
        <authorList>
            <person name="Bertazzoni S."/>
            <person name="Jones D.A.B."/>
            <person name="Phan H.T."/>
            <person name="Tan K.-C."/>
            <person name="Hane J.K."/>
        </authorList>
    </citation>
    <scope>NUCLEOTIDE SEQUENCE [LARGE SCALE GENOMIC DNA]</scope>
    <source>
        <strain evidence="3">SN15 / ATCC MYA-4574 / FGSC 10173)</strain>
    </source>
</reference>